<dbReference type="Proteomes" id="UP000176650">
    <property type="component" value="Unassembled WGS sequence"/>
</dbReference>
<evidence type="ECO:0000313" key="2">
    <source>
        <dbReference type="EMBL" id="OGD34383.1"/>
    </source>
</evidence>
<keyword evidence="1" id="KW-0812">Transmembrane</keyword>
<evidence type="ECO:0000256" key="1">
    <source>
        <dbReference type="SAM" id="Phobius"/>
    </source>
</evidence>
<comment type="caution">
    <text evidence="2">The sequence shown here is derived from an EMBL/GenBank/DDBJ whole genome shotgun (WGS) entry which is preliminary data.</text>
</comment>
<keyword evidence="1" id="KW-1133">Transmembrane helix</keyword>
<reference evidence="2 3" key="1">
    <citation type="journal article" date="2016" name="Nat. Commun.">
        <title>Thousands of microbial genomes shed light on interconnected biogeochemical processes in an aquifer system.</title>
        <authorList>
            <person name="Anantharaman K."/>
            <person name="Brown C.T."/>
            <person name="Hug L.A."/>
            <person name="Sharon I."/>
            <person name="Castelle C.J."/>
            <person name="Probst A.J."/>
            <person name="Thomas B.C."/>
            <person name="Singh A."/>
            <person name="Wilkins M.J."/>
            <person name="Karaoz U."/>
            <person name="Brodie E.L."/>
            <person name="Williams K.H."/>
            <person name="Hubbard S.S."/>
            <person name="Banfield J.F."/>
        </authorList>
    </citation>
    <scope>NUCLEOTIDE SEQUENCE [LARGE SCALE GENOMIC DNA]</scope>
</reference>
<dbReference type="EMBL" id="MEYS01000001">
    <property type="protein sequence ID" value="OGD34383.1"/>
    <property type="molecule type" value="Genomic_DNA"/>
</dbReference>
<accession>A0A1F5BUV7</accession>
<proteinExistence type="predicted"/>
<gene>
    <name evidence="2" type="ORF">A2988_02545</name>
</gene>
<protein>
    <submittedName>
        <fullName evidence="2">Uncharacterized protein</fullName>
    </submittedName>
</protein>
<dbReference type="STRING" id="1797298.A2988_02545"/>
<organism evidence="2 3">
    <name type="scientific">Candidatus Azambacteria bacterium RIFCSPLOWO2_01_FULL_46_25</name>
    <dbReference type="NCBI Taxonomy" id="1797298"/>
    <lineage>
        <taxon>Bacteria</taxon>
        <taxon>Candidatus Azamiibacteriota</taxon>
    </lineage>
</organism>
<evidence type="ECO:0000313" key="3">
    <source>
        <dbReference type="Proteomes" id="UP000176650"/>
    </source>
</evidence>
<keyword evidence="1" id="KW-0472">Membrane</keyword>
<dbReference type="AlphaFoldDB" id="A0A1F5BUV7"/>
<feature type="transmembrane region" description="Helical" evidence="1">
    <location>
        <begin position="341"/>
        <end position="360"/>
    </location>
</feature>
<name>A0A1F5BUV7_9BACT</name>
<sequence>MKLFFSRIGVGMLFSVLCGIIMPHTAFGQQENFTLTITPPLFQLTIGPGEFWTSSVKIVNANAYDITVYASAVDFKQYGEEGQEMFMPLFERKAGEPSHALASWLELPSDGTFIKKGESREIPFSLRIPADADPGSHYAAILVGTRPLKEPQNESVIKVSSMVSSLLFARIKGDIRESGFIREFSADHALYERPGATFTLRFKNTGNVHVRPQGDVVVTDMWGNEKGKIFINKETDFGNVLPQTTRKFPLVWDSPDGAASFPSFGRYKAIATLAYGDDARQSGFATTYFWVVPIRLTASIALTIFIVFLLVLWMIKRHVRYALEREMGVRIAQRMKVRTRWGLIVLVGAITLLLVFLIMVGNDASSLWDRAGHALRAFFSGRRMRFP</sequence>
<feature type="transmembrane region" description="Helical" evidence="1">
    <location>
        <begin position="288"/>
        <end position="315"/>
    </location>
</feature>